<dbReference type="RefSeq" id="WP_103720891.1">
    <property type="nucleotide sequence ID" value="NZ_PQFZ01000022.1"/>
</dbReference>
<dbReference type="InterPro" id="IPR012368">
    <property type="entry name" value="OxRdtase_Mopterin-bd_su_IorB"/>
</dbReference>
<dbReference type="InterPro" id="IPR037165">
    <property type="entry name" value="AldOxase/xan_DH_Mopterin-bd_sf"/>
</dbReference>
<dbReference type="InterPro" id="IPR008274">
    <property type="entry name" value="AldOxase/xan_DH_MoCoBD1"/>
</dbReference>
<dbReference type="InterPro" id="IPR006311">
    <property type="entry name" value="TAT_signal"/>
</dbReference>
<dbReference type="EMBL" id="PQFZ01000022">
    <property type="protein sequence ID" value="POR46791.1"/>
    <property type="molecule type" value="Genomic_DNA"/>
</dbReference>
<evidence type="ECO:0000259" key="1">
    <source>
        <dbReference type="SMART" id="SM01008"/>
    </source>
</evidence>
<dbReference type="SUPFAM" id="SSF56003">
    <property type="entry name" value="Molybdenum cofactor-binding domain"/>
    <property type="match status" value="2"/>
</dbReference>
<proteinExistence type="predicted"/>
<dbReference type="SMART" id="SM01008">
    <property type="entry name" value="Ald_Xan_dh_C"/>
    <property type="match status" value="1"/>
</dbReference>
<dbReference type="GO" id="GO:0016491">
    <property type="term" value="F:oxidoreductase activity"/>
    <property type="evidence" value="ECO:0007669"/>
    <property type="project" value="InterPro"/>
</dbReference>
<dbReference type="InterPro" id="IPR046867">
    <property type="entry name" value="AldOxase/xan_DH_MoCoBD2"/>
</dbReference>
<dbReference type="OrthoDB" id="9767994at2"/>
<sequence>MTSASIASSTTLSRRSLLAGSAAAAGAFSFGFAIPLTGEALAQGVTPEINAWVVVHPDDKVVIRIARSEMGQGTLTGLAQLVAEELNCDWSKVTTEYPTPGQSLARNRVWGNFSTGGSRGIRESHDYVRKGGVAARMMLIQAAANEWKVPAAECTAQKSVITHKASGRSLRYGQVAAEAAKLEAPKDVALKDPKDWTIAGKPLPRLDTADKTNGKKIYGMDLKMPGMLNAAIKDCPVFGGKVKSFDAAVVRAMPGVRHVLPVGESGVAVVAETWWQAKTALDALPIEWDEGENAKVSSASIAAWLKEGLDAPQAAIGNQVGDAKAAIANAARTVEAVYSYPFQNHATMETMNATALYTPERCEVWTPTQNGEAALAATAEASGLPPSKCEAYKIDLGGGFGRRGAVHDWVRQVVLIAKQVPGTPIKLIWSREEDMTHGRYHPITQCKLTGALDKDGNLTGLHMRISGQSILAGIAPRSIQNGRDPAVFQGLNPPGPEASIGYGIPNLLIDHAMRNPHVPPGFWRGVNLNQNTIYLESFMDEMAHAAGKDPLEFRRALMKNHPKHLAVLNAVAEKAGWGKPLPEGVYRGICQTMGFGSYVAGVAEVSVSPEGKLKIHRIVAATDPGHVVNPAQIERQVEGSFVYGLSAALYGECTVKDGRMVEENFDAYNVLRLDEMPAVETVIMPSGGFWGGVGEPTIAVAAPAVLNAIFAATGKRIRDLPLKNADLRKA</sequence>
<comment type="caution">
    <text evidence="2">The sequence shown here is derived from an EMBL/GenBank/DDBJ whole genome shotgun (WGS) entry which is preliminary data.</text>
</comment>
<dbReference type="Pfam" id="PF02738">
    <property type="entry name" value="MoCoBD_1"/>
    <property type="match status" value="1"/>
</dbReference>
<feature type="domain" description="Aldehyde oxidase/xanthine dehydrogenase a/b hammerhead" evidence="1">
    <location>
        <begin position="213"/>
        <end position="292"/>
    </location>
</feature>
<reference evidence="2 3" key="1">
    <citation type="submission" date="2018-01" db="EMBL/GenBank/DDBJ databases">
        <title>Genomic Encyclopedia of Type Strains, Phase III (KMG-III): the genomes of soil and plant-associated and newly described type strains.</title>
        <authorList>
            <person name="Whitman W."/>
        </authorList>
    </citation>
    <scope>NUCLEOTIDE SEQUENCE [LARGE SCALE GENOMIC DNA]</scope>
    <source>
        <strain evidence="2 3">1131</strain>
    </source>
</reference>
<name>A0A2S4LWG5_9HYPH</name>
<dbReference type="PANTHER" id="PTHR47495:SF2">
    <property type="entry name" value="ALDEHYDE DEHYDROGENASE"/>
    <property type="match status" value="1"/>
</dbReference>
<gene>
    <name evidence="2" type="ORF">CYD53_12231</name>
</gene>
<evidence type="ECO:0000313" key="2">
    <source>
        <dbReference type="EMBL" id="POR46791.1"/>
    </source>
</evidence>
<dbReference type="PANTHER" id="PTHR47495">
    <property type="entry name" value="ALDEHYDE DEHYDROGENASE"/>
    <property type="match status" value="1"/>
</dbReference>
<dbReference type="PIRSF" id="PIRSF036389">
    <property type="entry name" value="IOR_B"/>
    <property type="match status" value="1"/>
</dbReference>
<dbReference type="InterPro" id="IPR052516">
    <property type="entry name" value="N-heterocyclic_Hydroxylase"/>
</dbReference>
<dbReference type="Pfam" id="PF20256">
    <property type="entry name" value="MoCoBD_2"/>
    <property type="match status" value="2"/>
</dbReference>
<dbReference type="Gene3D" id="3.90.1170.50">
    <property type="entry name" value="Aldehyde oxidase/xanthine dehydrogenase, a/b hammerhead"/>
    <property type="match status" value="1"/>
</dbReference>
<dbReference type="InterPro" id="IPR000674">
    <property type="entry name" value="Ald_Oxase/Xan_DH_a/b"/>
</dbReference>
<dbReference type="Proteomes" id="UP000236919">
    <property type="component" value="Unassembled WGS sequence"/>
</dbReference>
<dbReference type="Gene3D" id="3.30.365.10">
    <property type="entry name" value="Aldehyde oxidase/xanthine dehydrogenase, molybdopterin binding domain"/>
    <property type="match status" value="4"/>
</dbReference>
<dbReference type="AlphaFoldDB" id="A0A2S4LWG5"/>
<evidence type="ECO:0000313" key="3">
    <source>
        <dbReference type="Proteomes" id="UP000236919"/>
    </source>
</evidence>
<accession>A0A2S4LWG5</accession>
<dbReference type="PROSITE" id="PS51318">
    <property type="entry name" value="TAT"/>
    <property type="match status" value="1"/>
</dbReference>
<organism evidence="2 3">
    <name type="scientific">Bosea psychrotolerans</name>
    <dbReference type="NCBI Taxonomy" id="1871628"/>
    <lineage>
        <taxon>Bacteria</taxon>
        <taxon>Pseudomonadati</taxon>
        <taxon>Pseudomonadota</taxon>
        <taxon>Alphaproteobacteria</taxon>
        <taxon>Hyphomicrobiales</taxon>
        <taxon>Boseaceae</taxon>
        <taxon>Bosea</taxon>
    </lineage>
</organism>
<keyword evidence="3" id="KW-1185">Reference proteome</keyword>
<protein>
    <submittedName>
        <fullName evidence="2">Isoquinoline 1-oxidoreductase beta subunit</fullName>
    </submittedName>
</protein>